<evidence type="ECO:0000313" key="3">
    <source>
        <dbReference type="EMBL" id="HFC98382.1"/>
    </source>
</evidence>
<dbReference type="PANTHER" id="PTHR35038">
    <property type="entry name" value="DISSIMILATORY SULFITE REDUCTASE SIRA"/>
    <property type="match status" value="1"/>
</dbReference>
<dbReference type="PANTHER" id="PTHR35038:SF6">
    <property type="entry name" value="SURFACE LOCALIZED DECAHEME CYTOCHROME C LIPOPROTEIN"/>
    <property type="match status" value="1"/>
</dbReference>
<dbReference type="SUPFAM" id="SSF48695">
    <property type="entry name" value="Multiheme cytochromes"/>
    <property type="match status" value="1"/>
</dbReference>
<protein>
    <recommendedName>
        <fullName evidence="2">Doubled CXXCH motif domain-containing protein</fullName>
    </recommendedName>
</protein>
<proteinExistence type="predicted"/>
<dbReference type="InterPro" id="IPR036280">
    <property type="entry name" value="Multihaem_cyt_sf"/>
</dbReference>
<reference evidence="3" key="1">
    <citation type="journal article" date="2020" name="mSystems">
        <title>Genome- and Community-Level Interaction Insights into Carbon Utilization and Element Cycling Functions of Hydrothermarchaeota in Hydrothermal Sediment.</title>
        <authorList>
            <person name="Zhou Z."/>
            <person name="Liu Y."/>
            <person name="Xu W."/>
            <person name="Pan J."/>
            <person name="Luo Z.H."/>
            <person name="Li M."/>
        </authorList>
    </citation>
    <scope>NUCLEOTIDE SEQUENCE [LARGE SCALE GENOMIC DNA]</scope>
    <source>
        <strain evidence="3">HyVt-483</strain>
    </source>
</reference>
<dbReference type="Pfam" id="PF09699">
    <property type="entry name" value="Paired_CXXCH_1"/>
    <property type="match status" value="1"/>
</dbReference>
<accession>A0A7C3GTR1</accession>
<comment type="caution">
    <text evidence="3">The sequence shown here is derived from an EMBL/GenBank/DDBJ whole genome shotgun (WGS) entry which is preliminary data.</text>
</comment>
<keyword evidence="1" id="KW-0732">Signal</keyword>
<evidence type="ECO:0000259" key="2">
    <source>
        <dbReference type="Pfam" id="PF09699"/>
    </source>
</evidence>
<gene>
    <name evidence="3" type="ORF">ENJ40_08015</name>
</gene>
<dbReference type="Proteomes" id="UP000886043">
    <property type="component" value="Unassembled WGS sequence"/>
</dbReference>
<sequence length="355" mass="40267">MRWWSVFLSLVVVLLVPGWARGARQDCVKCHHLEIKAYAHPPYLSRRCDECHLRVEIGSTRPGVPTQGVKWWREVEIAAGEYYLPLPGRMARLPLVVTSREPEFQKLLSPDLVSRVGAPEREKFVLKRIYPCDEVQGVSISVELCMEAGWPFEAEVECGKGIRGFAEGYGTLQRVWIDGLRPGTYRCRVRAQFLGDGEAEKEISFDTHLVETVRFPRAAAGDQLEAEIREVEGVRYLYLQAPARVVFRVGYLPVKPAEVKRKIRDEAHRELRPPAEVATDACYRCHTKHSLGASHPVDVVYNPGDGKVRQKPELPLFGGKVACASCHEPHTSNRPYLLRKQGKELCLSCHLPRYF</sequence>
<organism evidence="3">
    <name type="scientific">Thermosulfurimonas dismutans</name>
    <dbReference type="NCBI Taxonomy" id="999894"/>
    <lineage>
        <taxon>Bacteria</taxon>
        <taxon>Pseudomonadati</taxon>
        <taxon>Thermodesulfobacteriota</taxon>
        <taxon>Thermodesulfobacteria</taxon>
        <taxon>Thermodesulfobacteriales</taxon>
        <taxon>Thermodesulfobacteriaceae</taxon>
        <taxon>Thermosulfurimonas</taxon>
    </lineage>
</organism>
<dbReference type="AlphaFoldDB" id="A0A7C3GTR1"/>
<dbReference type="GO" id="GO:0016491">
    <property type="term" value="F:oxidoreductase activity"/>
    <property type="evidence" value="ECO:0007669"/>
    <property type="project" value="TreeGrafter"/>
</dbReference>
<dbReference type="InterPro" id="IPR051829">
    <property type="entry name" value="Multiheme_Cytochr_ET"/>
</dbReference>
<dbReference type="Gene3D" id="3.90.10.10">
    <property type="entry name" value="Cytochrome C3"/>
    <property type="match status" value="1"/>
</dbReference>
<feature type="domain" description="Doubled CXXCH motif" evidence="2">
    <location>
        <begin position="322"/>
        <end position="350"/>
    </location>
</feature>
<dbReference type="InterPro" id="IPR010177">
    <property type="entry name" value="Paired_CXXCH_1"/>
</dbReference>
<evidence type="ECO:0000256" key="1">
    <source>
        <dbReference type="ARBA" id="ARBA00022729"/>
    </source>
</evidence>
<name>A0A7C3GTR1_9BACT</name>
<dbReference type="NCBIfam" id="TIGR01905">
    <property type="entry name" value="paired_CXXCH_1"/>
    <property type="match status" value="1"/>
</dbReference>
<dbReference type="EMBL" id="DRMH01000107">
    <property type="protein sequence ID" value="HFC98382.1"/>
    <property type="molecule type" value="Genomic_DNA"/>
</dbReference>